<dbReference type="GO" id="GO:0005524">
    <property type="term" value="F:ATP binding"/>
    <property type="evidence" value="ECO:0007669"/>
    <property type="project" value="UniProtKB-KW"/>
</dbReference>
<reference evidence="7" key="1">
    <citation type="submission" date="2019-02" db="EMBL/GenBank/DDBJ databases">
        <authorList>
            <person name="Gruber-Vodicka R. H."/>
            <person name="Seah K. B. B."/>
        </authorList>
    </citation>
    <scope>NUCLEOTIDE SEQUENCE</scope>
    <source>
        <strain evidence="7">BECK_S1320</strain>
        <strain evidence="6">BECK_S1321</strain>
    </source>
</reference>
<sequence length="273" mass="30161">MISDSDPNNDFREKIIHGGIFKYMLQLTNISKTYAGTEALKSIDLFIPPGRTTILLGQSGSGKSTLLRIMNGLVQPDTGGSVLFEGIGIDPRNILGIRHKMGYVIQEGGLFPHLTADRNVTLMARYSGWSQSRINERVMALARLVRLPPEILGRFPNQLSGGQRQRVSLMRALMLDPDLLLLDEPLAALDPMIRRGLQTDLKDIFKTLGKTVVIVTHDIGEAGFLGDTIVLLHEGRIVQQGSLRELMDAPTDPFVTQFINAQRSPLDLPAPDR</sequence>
<dbReference type="PANTHER" id="PTHR43117">
    <property type="entry name" value="OSMOPROTECTANT IMPORT ATP-BINDING PROTEIN OSMV"/>
    <property type="match status" value="1"/>
</dbReference>
<dbReference type="EMBL" id="CAADFU010000079">
    <property type="protein sequence ID" value="VFK46729.1"/>
    <property type="molecule type" value="Genomic_DNA"/>
</dbReference>
<dbReference type="SUPFAM" id="SSF52540">
    <property type="entry name" value="P-loop containing nucleoside triphosphate hydrolases"/>
    <property type="match status" value="1"/>
</dbReference>
<dbReference type="EMBL" id="CAADFR010000081">
    <property type="protein sequence ID" value="VFK40967.1"/>
    <property type="molecule type" value="Genomic_DNA"/>
</dbReference>
<evidence type="ECO:0000256" key="2">
    <source>
        <dbReference type="ARBA" id="ARBA00022448"/>
    </source>
</evidence>
<dbReference type="GO" id="GO:0016887">
    <property type="term" value="F:ATP hydrolysis activity"/>
    <property type="evidence" value="ECO:0007669"/>
    <property type="project" value="InterPro"/>
</dbReference>
<proteinExistence type="inferred from homology"/>
<dbReference type="Gene3D" id="3.40.50.300">
    <property type="entry name" value="P-loop containing nucleotide triphosphate hydrolases"/>
    <property type="match status" value="1"/>
</dbReference>
<dbReference type="InterPro" id="IPR027417">
    <property type="entry name" value="P-loop_NTPase"/>
</dbReference>
<evidence type="ECO:0000256" key="4">
    <source>
        <dbReference type="ARBA" id="ARBA00022840"/>
    </source>
</evidence>
<evidence type="ECO:0000313" key="6">
    <source>
        <dbReference type="EMBL" id="VFK40967.1"/>
    </source>
</evidence>
<feature type="domain" description="ABC transporter" evidence="5">
    <location>
        <begin position="25"/>
        <end position="259"/>
    </location>
</feature>
<dbReference type="Pfam" id="PF00005">
    <property type="entry name" value="ABC_tran"/>
    <property type="match status" value="1"/>
</dbReference>
<organism evidence="7">
    <name type="scientific">Candidatus Kentrum sp. SD</name>
    <dbReference type="NCBI Taxonomy" id="2126332"/>
    <lineage>
        <taxon>Bacteria</taxon>
        <taxon>Pseudomonadati</taxon>
        <taxon>Pseudomonadota</taxon>
        <taxon>Gammaproteobacteria</taxon>
        <taxon>Candidatus Kentrum</taxon>
    </lineage>
</organism>
<evidence type="ECO:0000313" key="7">
    <source>
        <dbReference type="EMBL" id="VFK46729.1"/>
    </source>
</evidence>
<evidence type="ECO:0000259" key="5">
    <source>
        <dbReference type="PROSITE" id="PS50893"/>
    </source>
</evidence>
<keyword evidence="3" id="KW-0547">Nucleotide-binding</keyword>
<dbReference type="InterPro" id="IPR003593">
    <property type="entry name" value="AAA+_ATPase"/>
</dbReference>
<accession>A0A450YYX5</accession>
<name>A0A450YYX5_9GAMM</name>
<evidence type="ECO:0000256" key="1">
    <source>
        <dbReference type="ARBA" id="ARBA00005417"/>
    </source>
</evidence>
<gene>
    <name evidence="7" type="ORF">BECKSD772E_GA0070983_107913</name>
    <name evidence="6" type="ORF">BECKSD772F_GA0070984_108113</name>
</gene>
<evidence type="ECO:0000256" key="3">
    <source>
        <dbReference type="ARBA" id="ARBA00022741"/>
    </source>
</evidence>
<dbReference type="InterPro" id="IPR003439">
    <property type="entry name" value="ABC_transporter-like_ATP-bd"/>
</dbReference>
<dbReference type="PROSITE" id="PS50893">
    <property type="entry name" value="ABC_TRANSPORTER_2"/>
    <property type="match status" value="1"/>
</dbReference>
<keyword evidence="2" id="KW-0813">Transport</keyword>
<protein>
    <submittedName>
        <fullName evidence="7">Osmoprotectant transport system ATP-binding protein</fullName>
    </submittedName>
</protein>
<dbReference type="AlphaFoldDB" id="A0A450YYX5"/>
<dbReference type="SMART" id="SM00382">
    <property type="entry name" value="AAA"/>
    <property type="match status" value="1"/>
</dbReference>
<comment type="similarity">
    <text evidence="1">Belongs to the ABC transporter superfamily.</text>
</comment>
<keyword evidence="4 7" id="KW-0067">ATP-binding</keyword>
<dbReference type="PANTHER" id="PTHR43117:SF4">
    <property type="entry name" value="OSMOPROTECTANT IMPORT ATP-BINDING PROTEIN OSMV"/>
    <property type="match status" value="1"/>
</dbReference>